<dbReference type="EMBL" id="UGPG01000001">
    <property type="protein sequence ID" value="STY44586.1"/>
    <property type="molecule type" value="Genomic_DNA"/>
</dbReference>
<reference evidence="1 2" key="1">
    <citation type="submission" date="2018-06" db="EMBL/GenBank/DDBJ databases">
        <authorList>
            <consortium name="Pathogen Informatics"/>
            <person name="Doyle S."/>
        </authorList>
    </citation>
    <scope>NUCLEOTIDE SEQUENCE [LARGE SCALE GENOMIC DNA]</scope>
    <source>
        <strain evidence="2">NCTC 10815</strain>
    </source>
</reference>
<evidence type="ECO:0000313" key="1">
    <source>
        <dbReference type="EMBL" id="STY44586.1"/>
    </source>
</evidence>
<organism evidence="1 2">
    <name type="scientific">Listeria grayi</name>
    <name type="common">Listeria murrayi</name>
    <dbReference type="NCBI Taxonomy" id="1641"/>
    <lineage>
        <taxon>Bacteria</taxon>
        <taxon>Bacillati</taxon>
        <taxon>Bacillota</taxon>
        <taxon>Bacilli</taxon>
        <taxon>Bacillales</taxon>
        <taxon>Listeriaceae</taxon>
        <taxon>Listeria</taxon>
    </lineage>
</organism>
<gene>
    <name evidence="1" type="ORF">NCTC10815_01935</name>
</gene>
<accession>A0A378MGF0</accession>
<dbReference type="Proteomes" id="UP000254879">
    <property type="component" value="Unassembled WGS sequence"/>
</dbReference>
<sequence length="89" mass="10690">MLSKNEWFQLLICFNNDDLLHISTNVSSLGSQLHYPEEILNETLILLKKYGYIWEIYEENSHYYLLTTKGKSLIYRVKEKYHTQIPYTV</sequence>
<dbReference type="SUPFAM" id="SSF46785">
    <property type="entry name" value="Winged helix' DNA-binding domain"/>
    <property type="match status" value="1"/>
</dbReference>
<name>A0A378MGF0_LISGR</name>
<protein>
    <submittedName>
        <fullName evidence="1">Uncharacterized protein</fullName>
    </submittedName>
</protein>
<dbReference type="InterPro" id="IPR036390">
    <property type="entry name" value="WH_DNA-bd_sf"/>
</dbReference>
<evidence type="ECO:0000313" key="2">
    <source>
        <dbReference type="Proteomes" id="UP000254879"/>
    </source>
</evidence>
<dbReference type="AlphaFoldDB" id="A0A378MGF0"/>
<proteinExistence type="predicted"/>
<dbReference type="RefSeq" id="WP_040486549.1">
    <property type="nucleotide sequence ID" value="NZ_CABKNG010000001.1"/>
</dbReference>